<proteinExistence type="predicted"/>
<dbReference type="FunFam" id="1.10.150.20:FF:000013">
    <property type="entry name" value="U5 small nuclear ribonucleoprotein kDa helicase"/>
    <property type="match status" value="1"/>
</dbReference>
<comment type="caution">
    <text evidence="1">The sequence shown here is derived from an EMBL/GenBank/DDBJ whole genome shotgun (WGS) entry which is preliminary data.</text>
</comment>
<dbReference type="GO" id="GO:0000388">
    <property type="term" value="P:spliceosome conformational change to release U4 (or U4atac) and U1 (or U11)"/>
    <property type="evidence" value="ECO:0007669"/>
    <property type="project" value="TreeGrafter"/>
</dbReference>
<reference evidence="1" key="2">
    <citation type="submission" date="2021-01" db="EMBL/GenBank/DDBJ databases">
        <authorList>
            <person name="Schikora-Tamarit M.A."/>
        </authorList>
    </citation>
    <scope>NUCLEOTIDE SEQUENCE</scope>
    <source>
        <strain evidence="1">CBS2887</strain>
    </source>
</reference>
<reference evidence="1" key="1">
    <citation type="journal article" date="2021" name="Open Biol.">
        <title>Shared evolutionary footprints suggest mitochondrial oxidative damage underlies multiple complex I losses in fungi.</title>
        <authorList>
            <person name="Schikora-Tamarit M.A."/>
            <person name="Marcet-Houben M."/>
            <person name="Nosek J."/>
            <person name="Gabaldon T."/>
        </authorList>
    </citation>
    <scope>NUCLEOTIDE SEQUENCE</scope>
    <source>
        <strain evidence="1">CBS2887</strain>
    </source>
</reference>
<gene>
    <name evidence="1" type="ORF">WICPIJ_000179</name>
</gene>
<protein>
    <submittedName>
        <fullName evidence="1">Uncharacterized protein</fullName>
    </submittedName>
</protein>
<accession>A0A9P8QE86</accession>
<dbReference type="Gene3D" id="2.60.40.150">
    <property type="entry name" value="C2 domain"/>
    <property type="match status" value="1"/>
</dbReference>
<dbReference type="SUPFAM" id="SSF158702">
    <property type="entry name" value="Sec63 N-terminal domain-like"/>
    <property type="match status" value="1"/>
</dbReference>
<dbReference type="InterPro" id="IPR035892">
    <property type="entry name" value="C2_domain_sf"/>
</dbReference>
<organism evidence="1 2">
    <name type="scientific">Wickerhamomyces pijperi</name>
    <name type="common">Yeast</name>
    <name type="synonym">Pichia pijperi</name>
    <dbReference type="NCBI Taxonomy" id="599730"/>
    <lineage>
        <taxon>Eukaryota</taxon>
        <taxon>Fungi</taxon>
        <taxon>Dikarya</taxon>
        <taxon>Ascomycota</taxon>
        <taxon>Saccharomycotina</taxon>
        <taxon>Saccharomycetes</taxon>
        <taxon>Phaffomycetales</taxon>
        <taxon>Wickerhamomycetaceae</taxon>
        <taxon>Wickerhamomyces</taxon>
    </lineage>
</organism>
<dbReference type="EMBL" id="JAEUBG010000126">
    <property type="protein sequence ID" value="KAH3688837.1"/>
    <property type="molecule type" value="Genomic_DNA"/>
</dbReference>
<dbReference type="Proteomes" id="UP000774326">
    <property type="component" value="Unassembled WGS sequence"/>
</dbReference>
<name>A0A9P8QE86_WICPI</name>
<dbReference type="OrthoDB" id="5575at2759"/>
<sequence>KQVPYFTDEILKECEEKKIETVYDIMALEDDDRDELLRTLNERQLGKVAEFVNKYPNLELSYELDLEEPIRANEPKDIVINIERDEELEDIDAVCPRFPGKKAEN</sequence>
<dbReference type="GO" id="GO:0003723">
    <property type="term" value="F:RNA binding"/>
    <property type="evidence" value="ECO:0007669"/>
    <property type="project" value="TreeGrafter"/>
</dbReference>
<dbReference type="AlphaFoldDB" id="A0A9P8QE86"/>
<dbReference type="PANTHER" id="PTHR24075">
    <property type="entry name" value="SEC63 DOMAIN-CONTAINING"/>
    <property type="match status" value="1"/>
</dbReference>
<dbReference type="PANTHER" id="PTHR24075:SF5">
    <property type="entry name" value="U5 SMALL NUCLEAR RIBONUCLEOPROTEIN 200 KDA HELICASE"/>
    <property type="match status" value="1"/>
</dbReference>
<dbReference type="GO" id="GO:0003724">
    <property type="term" value="F:RNA helicase activity"/>
    <property type="evidence" value="ECO:0007669"/>
    <property type="project" value="TreeGrafter"/>
</dbReference>
<dbReference type="Gene3D" id="1.10.150.20">
    <property type="entry name" value="5' to 3' exonuclease, C-terminal subdomain"/>
    <property type="match status" value="1"/>
</dbReference>
<feature type="non-terminal residue" evidence="1">
    <location>
        <position position="1"/>
    </location>
</feature>
<evidence type="ECO:0000313" key="1">
    <source>
        <dbReference type="EMBL" id="KAH3688837.1"/>
    </source>
</evidence>
<dbReference type="GO" id="GO:0005681">
    <property type="term" value="C:spliceosomal complex"/>
    <property type="evidence" value="ECO:0007669"/>
    <property type="project" value="TreeGrafter"/>
</dbReference>
<keyword evidence="2" id="KW-1185">Reference proteome</keyword>
<evidence type="ECO:0000313" key="2">
    <source>
        <dbReference type="Proteomes" id="UP000774326"/>
    </source>
</evidence>
<feature type="non-terminal residue" evidence="1">
    <location>
        <position position="105"/>
    </location>
</feature>